<comment type="caution">
    <text evidence="5">The sequence shown here is derived from an EMBL/GenBank/DDBJ whole genome shotgun (WGS) entry which is preliminary data.</text>
</comment>
<reference evidence="5 6" key="1">
    <citation type="submission" date="2012-09" db="EMBL/GenBank/DDBJ databases">
        <title>Genome Sequence of alkane-degrading Bacterium Alcanivorax sp. 6-D-6.</title>
        <authorList>
            <person name="Lai Q."/>
            <person name="Shao Z."/>
        </authorList>
    </citation>
    <scope>NUCLEOTIDE SEQUENCE [LARGE SCALE GENOMIC DNA]</scope>
    <source>
        <strain evidence="5 6">6-D-6</strain>
    </source>
</reference>
<dbReference type="SUPFAM" id="SSF69318">
    <property type="entry name" value="Integrin alpha N-terminal domain"/>
    <property type="match status" value="1"/>
</dbReference>
<dbReference type="EMBL" id="AQPF01000077">
    <property type="protein sequence ID" value="KAF0802140.1"/>
    <property type="molecule type" value="Genomic_DNA"/>
</dbReference>
<evidence type="ECO:0000256" key="1">
    <source>
        <dbReference type="ARBA" id="ARBA00004613"/>
    </source>
</evidence>
<sequence length="1215" mass="133978">MAARWLVAWVWGVVLLIGAVSAQAAPEPDLNRYEVYYGDMDSREYGLDGYSDLLLRARRDYTWISAGVSIPVPLPSNLPDLLFCGTASGEFMPCTLKDGAAIPAEPSDDFELIWSDGDGDGLPDLLVQAHDLNTRSLYLRSQKKRNLALMDQFIGLGGQRVSGMPDLGEEDENGTENSAAVMSLAATSNSASSQSLTGQLVGASPGALDVVQGQLRYSIPIQLPDGPGGINPSFSLDYSSDSGYGHAGMGFHISGLSAIERCPMRRTLLRDGISAGVAGTTADLACLDGQRLILVSGSYWRDGSVYRTEAESGVKVVYQLGGSPIWSAWNRDKGTFIVYQKNGDIYRYGASGATRVAGGPAVDNRISRWALETVEDRLGHGYKMAYLPGGMFLSNITYTTGNGWHSHLLSIQYHPDPYGKPSYVFGGKYDNAYRIHKILAMTANETSVKTWNFSYQTNPSTKRSLLKQVQECGAGGQCLAPTDFDWDHGSNAVFSSSMQFQVETGDWNSPLRWWVDMNSDGKTEFCRVEREVTYNSHTRYKRVYSLQCYREGSSGGFVNGARLQGFYSDYSPVSSTPPINLSTTWFDVDRNGYPNFCFRKYKNNVDEIRCYRNSSGGGFYGSWSSTVTPPVAREKINSQYWQDTDGDGTQDYCYAYASGGSKKVKCAKGSYDRTVGLNYQGQWVIPETTVASTDGTWVDLTGDGHSEYCWFTKGASGLARCYKNNNGSLAAPETQWNFTTSNLKAPEEPPYLEPDSAIFKSDFYDFNGNGYQDYCRIFRVGGGGSKQYQARCLINNGKNWVEDLASPVLTIQGDKPRGLSFTDINQDGHLDWCLQDQEALKCQLSQHGSFSGEVKSFALNQAPTDIRGHVWVDVVGDGIPRLCAMNVNSVLCWNSNNPEVPDYLTGVTNGLGLEYRVRYANTNDASAFGYGAEPLLSPQALQATTTSSIPKDPLLRINAAMRVVSHLDTSNGVGGMSQQAYYYEDYGYYHNELGPMGFRYIRVDSENGNKRHETWYEQDGYEHLAGQVSRETTSYKVSGSFKVVRAVQYDWETIIYGGEGFLPVTGAVSVLNGNTTQSLRYAVRLKSSNVSELDLSGDLLSRVQSENTYNNYGDLVEEVVTTTGTGQKFTQTTISNFDNNEADWLLGRQIRSSTTSSATYQGVTAPSGTRTSAWEYYGSGPFMGMLRKEIIEPDQPEYRRVVEYSYNGCTVMVIT</sequence>
<evidence type="ECO:0000256" key="3">
    <source>
        <dbReference type="ARBA" id="ARBA00023026"/>
    </source>
</evidence>
<keyword evidence="4" id="KW-0732">Signal</keyword>
<gene>
    <name evidence="5" type="ORF">A6D6_04142</name>
</gene>
<proteinExistence type="predicted"/>
<dbReference type="InterPro" id="IPR028994">
    <property type="entry name" value="Integrin_alpha_N"/>
</dbReference>
<dbReference type="Pfam" id="PF03534">
    <property type="entry name" value="SpvB"/>
    <property type="match status" value="1"/>
</dbReference>
<evidence type="ECO:0000313" key="5">
    <source>
        <dbReference type="EMBL" id="KAF0802140.1"/>
    </source>
</evidence>
<comment type="subcellular location">
    <subcellularLocation>
        <location evidence="1">Secreted</location>
    </subcellularLocation>
</comment>
<organism evidence="5 6">
    <name type="scientific">Alcanivorax xiamenensis</name>
    <dbReference type="NCBI Taxonomy" id="1177156"/>
    <lineage>
        <taxon>Bacteria</taxon>
        <taxon>Pseudomonadati</taxon>
        <taxon>Pseudomonadota</taxon>
        <taxon>Gammaproteobacteria</taxon>
        <taxon>Oceanospirillales</taxon>
        <taxon>Alcanivoracaceae</taxon>
        <taxon>Alcanivorax</taxon>
    </lineage>
</organism>
<dbReference type="InterPro" id="IPR003284">
    <property type="entry name" value="Sal_SpvB"/>
</dbReference>
<keyword evidence="6" id="KW-1185">Reference proteome</keyword>
<dbReference type="SUPFAM" id="SSF50998">
    <property type="entry name" value="Quinoprotein alcohol dehydrogenase-like"/>
    <property type="match status" value="1"/>
</dbReference>
<evidence type="ECO:0000256" key="2">
    <source>
        <dbReference type="ARBA" id="ARBA00022525"/>
    </source>
</evidence>
<evidence type="ECO:0000313" key="6">
    <source>
        <dbReference type="Proteomes" id="UP000771797"/>
    </source>
</evidence>
<dbReference type="RefSeq" id="WP_159661776.1">
    <property type="nucleotide sequence ID" value="NZ_AQPF01000077.1"/>
</dbReference>
<dbReference type="InterPro" id="IPR011047">
    <property type="entry name" value="Quinoprotein_ADH-like_sf"/>
</dbReference>
<feature type="chain" id="PRO_5045123174" evidence="4">
    <location>
        <begin position="25"/>
        <end position="1215"/>
    </location>
</feature>
<keyword evidence="3" id="KW-0843">Virulence</keyword>
<protein>
    <submittedName>
        <fullName evidence="5">RHS repeat-associated core domain</fullName>
    </submittedName>
</protein>
<accession>A0ABQ6Y2D7</accession>
<name>A0ABQ6Y2D7_9GAMM</name>
<dbReference type="Proteomes" id="UP000771797">
    <property type="component" value="Unassembled WGS sequence"/>
</dbReference>
<feature type="signal peptide" evidence="4">
    <location>
        <begin position="1"/>
        <end position="24"/>
    </location>
</feature>
<evidence type="ECO:0000256" key="4">
    <source>
        <dbReference type="SAM" id="SignalP"/>
    </source>
</evidence>
<keyword evidence="2" id="KW-0964">Secreted</keyword>